<feature type="transmembrane region" description="Helical" evidence="6">
    <location>
        <begin position="671"/>
        <end position="695"/>
    </location>
</feature>
<dbReference type="Pfam" id="PF12704">
    <property type="entry name" value="MacB_PCD"/>
    <property type="match status" value="2"/>
</dbReference>
<feature type="domain" description="MacB-like periplasmic core" evidence="8">
    <location>
        <begin position="20"/>
        <end position="231"/>
    </location>
</feature>
<keyword evidence="5 6" id="KW-0472">Membrane</keyword>
<feature type="transmembrane region" description="Helical" evidence="6">
    <location>
        <begin position="330"/>
        <end position="352"/>
    </location>
</feature>
<feature type="transmembrane region" description="Helical" evidence="6">
    <location>
        <begin position="21"/>
        <end position="42"/>
    </location>
</feature>
<feature type="transmembrane region" description="Helical" evidence="6">
    <location>
        <begin position="707"/>
        <end position="737"/>
    </location>
</feature>
<evidence type="ECO:0000256" key="4">
    <source>
        <dbReference type="ARBA" id="ARBA00022989"/>
    </source>
</evidence>
<feature type="transmembrane region" description="Helical" evidence="6">
    <location>
        <begin position="427"/>
        <end position="445"/>
    </location>
</feature>
<keyword evidence="2" id="KW-1003">Cell membrane</keyword>
<keyword evidence="4 6" id="KW-1133">Transmembrane helix</keyword>
<name>A0A2D0MZT6_FLAN2</name>
<dbReference type="Proteomes" id="UP000223913">
    <property type="component" value="Unassembled WGS sequence"/>
</dbReference>
<dbReference type="GO" id="GO:0022857">
    <property type="term" value="F:transmembrane transporter activity"/>
    <property type="evidence" value="ECO:0007669"/>
    <property type="project" value="TreeGrafter"/>
</dbReference>
<evidence type="ECO:0000259" key="7">
    <source>
        <dbReference type="Pfam" id="PF02687"/>
    </source>
</evidence>
<evidence type="ECO:0000256" key="3">
    <source>
        <dbReference type="ARBA" id="ARBA00022692"/>
    </source>
</evidence>
<dbReference type="PANTHER" id="PTHR30572:SF18">
    <property type="entry name" value="ABC-TYPE MACROLIDE FAMILY EXPORT SYSTEM PERMEASE COMPONENT 2"/>
    <property type="match status" value="1"/>
</dbReference>
<dbReference type="PANTHER" id="PTHR30572">
    <property type="entry name" value="MEMBRANE COMPONENT OF TRANSPORTER-RELATED"/>
    <property type="match status" value="1"/>
</dbReference>
<feature type="transmembrane region" description="Helical" evidence="6">
    <location>
        <begin position="757"/>
        <end position="777"/>
    </location>
</feature>
<keyword evidence="10" id="KW-1185">Reference proteome</keyword>
<gene>
    <name evidence="9" type="ORF">CRP01_39460</name>
</gene>
<feature type="domain" description="ABC3 transporter permease C-terminal" evidence="7">
    <location>
        <begin position="289"/>
        <end position="402"/>
    </location>
</feature>
<evidence type="ECO:0000256" key="1">
    <source>
        <dbReference type="ARBA" id="ARBA00004651"/>
    </source>
</evidence>
<reference evidence="9 10" key="1">
    <citation type="submission" date="2017-10" db="EMBL/GenBank/DDBJ databases">
        <title>The draft genome sequence of Lewinella nigricans NBRC 102662.</title>
        <authorList>
            <person name="Wang K."/>
        </authorList>
    </citation>
    <scope>NUCLEOTIDE SEQUENCE [LARGE SCALE GENOMIC DNA]</scope>
    <source>
        <strain evidence="9 10">NBRC 102662</strain>
    </source>
</reference>
<evidence type="ECO:0000256" key="5">
    <source>
        <dbReference type="ARBA" id="ARBA00023136"/>
    </source>
</evidence>
<keyword evidence="3 6" id="KW-0812">Transmembrane</keyword>
<accession>A0A2D0MZT6</accession>
<dbReference type="AlphaFoldDB" id="A0A2D0MZT6"/>
<evidence type="ECO:0000313" key="9">
    <source>
        <dbReference type="EMBL" id="PHN00963.1"/>
    </source>
</evidence>
<feature type="transmembrane region" description="Helical" evidence="6">
    <location>
        <begin position="372"/>
        <end position="395"/>
    </location>
</feature>
<protein>
    <submittedName>
        <fullName evidence="9">ABC transporter permease</fullName>
    </submittedName>
</protein>
<organism evidence="9 10">
    <name type="scientific">Flavilitoribacter nigricans (strain ATCC 23147 / DSM 23189 / NBRC 102662 / NCIMB 1420 / SS-2)</name>
    <name type="common">Lewinella nigricans</name>
    <dbReference type="NCBI Taxonomy" id="1122177"/>
    <lineage>
        <taxon>Bacteria</taxon>
        <taxon>Pseudomonadati</taxon>
        <taxon>Bacteroidota</taxon>
        <taxon>Saprospiria</taxon>
        <taxon>Saprospirales</taxon>
        <taxon>Lewinellaceae</taxon>
        <taxon>Flavilitoribacter</taxon>
    </lineage>
</organism>
<sequence>MFNNYLKITFRQILKNKTASLINYAGLSIGLAAAMIIGLFVYNEWQTDKLIPEPDRTYRLLRVSNINNEPYDIGITSAPFAPALEQDFAAEVAETVRLLDGGSLIELGEKRFQEDNYFYADANFLTFFDLPLLYGDPGSALKDLHNVVVSKAIARKYFGDEKLAMGETIRVDNSYDAVITGVLDELPGPMHFQPDLVESTLELAEATWWSGWWNNNLCTYMRLKEGRTAADLAPFLPGFMDKYFGEDFQRNGNRIDLRLQAVRDIYFAKDIRYDPMRHGNRQAVNIFFITALLLIVIACANYINLATAKAVERSKEVSIHKVLGSGRMRIVAQMLSESLMLTSASVLTAALLTKWAMPGFEQLFAVEFAADLPIPMIVGGLLGLTLIVSLLAGLYPGWMLSSFRPAFALRGSTQAGNRNTAGLRKGLIIFQFALSVGLLCSTIFVRQQLNYLQNKELGFDKEHVLLLPINNPDIYNKRENFRQQLLRDPGVQEVAFLSGVPGGDHDATSVQVPELNQNIRMRTAFVDLNVVSTLGLEIVAGRDFNPELSADSTQVVMLNERAVADLGTSQQEIIGKRVVMASFDTIPRTVIGVVRDYHFTSLHDAIEPLIISPSFWARAIAVKAEGSRIPQIISAAETAWNAQAPDFPFEYQFLDERLDRLYQSEAQQGRLFALFAGIAIFIACLGMFGLASFAAATRTKEVGIRKVLGASIASIVSLLSIDFIKLIVIAMVIASPIVWYFMQDWLQNFAYRIDLQWWVFIAAGLGALVVAMISVSYQSIRAAVANPVESLKNE</sequence>
<evidence type="ECO:0000256" key="2">
    <source>
        <dbReference type="ARBA" id="ARBA00022475"/>
    </source>
</evidence>
<dbReference type="OrthoDB" id="1451596at2"/>
<dbReference type="GO" id="GO:0005886">
    <property type="term" value="C:plasma membrane"/>
    <property type="evidence" value="ECO:0007669"/>
    <property type="project" value="UniProtKB-SubCell"/>
</dbReference>
<dbReference type="RefSeq" id="WP_099155617.1">
    <property type="nucleotide sequence ID" value="NZ_PDUD01000067.1"/>
</dbReference>
<feature type="domain" description="MacB-like periplasmic core" evidence="8">
    <location>
        <begin position="489"/>
        <end position="632"/>
    </location>
</feature>
<evidence type="ECO:0000259" key="8">
    <source>
        <dbReference type="Pfam" id="PF12704"/>
    </source>
</evidence>
<comment type="subcellular location">
    <subcellularLocation>
        <location evidence="1">Cell membrane</location>
        <topology evidence="1">Multi-pass membrane protein</topology>
    </subcellularLocation>
</comment>
<dbReference type="InterPro" id="IPR025857">
    <property type="entry name" value="MacB_PCD"/>
</dbReference>
<dbReference type="Pfam" id="PF02687">
    <property type="entry name" value="FtsX"/>
    <property type="match status" value="2"/>
</dbReference>
<proteinExistence type="predicted"/>
<comment type="caution">
    <text evidence="9">The sequence shown here is derived from an EMBL/GenBank/DDBJ whole genome shotgun (WGS) entry which is preliminary data.</text>
</comment>
<evidence type="ECO:0000313" key="10">
    <source>
        <dbReference type="Proteomes" id="UP000223913"/>
    </source>
</evidence>
<feature type="domain" description="ABC3 transporter permease C-terminal" evidence="7">
    <location>
        <begin position="674"/>
        <end position="786"/>
    </location>
</feature>
<feature type="transmembrane region" description="Helical" evidence="6">
    <location>
        <begin position="286"/>
        <end position="305"/>
    </location>
</feature>
<evidence type="ECO:0000256" key="6">
    <source>
        <dbReference type="SAM" id="Phobius"/>
    </source>
</evidence>
<dbReference type="InterPro" id="IPR050250">
    <property type="entry name" value="Macrolide_Exporter_MacB"/>
</dbReference>
<dbReference type="InterPro" id="IPR003838">
    <property type="entry name" value="ABC3_permease_C"/>
</dbReference>
<dbReference type="EMBL" id="PDUD01000067">
    <property type="protein sequence ID" value="PHN00963.1"/>
    <property type="molecule type" value="Genomic_DNA"/>
</dbReference>